<feature type="compositionally biased region" description="Low complexity" evidence="1">
    <location>
        <begin position="91"/>
        <end position="103"/>
    </location>
</feature>
<dbReference type="GO" id="GO:0005794">
    <property type="term" value="C:Golgi apparatus"/>
    <property type="evidence" value="ECO:0007669"/>
    <property type="project" value="TreeGrafter"/>
</dbReference>
<name>A0A1D1VBL6_RAMVA</name>
<keyword evidence="3" id="KW-1185">Reference proteome</keyword>
<dbReference type="AlphaFoldDB" id="A0A1D1VBL6"/>
<dbReference type="GO" id="GO:0030008">
    <property type="term" value="C:TRAPP complex"/>
    <property type="evidence" value="ECO:0007669"/>
    <property type="project" value="TreeGrafter"/>
</dbReference>
<accession>A0A1D1VBL6</accession>
<evidence type="ECO:0000313" key="2">
    <source>
        <dbReference type="EMBL" id="GAU99041.1"/>
    </source>
</evidence>
<evidence type="ECO:0000313" key="3">
    <source>
        <dbReference type="Proteomes" id="UP000186922"/>
    </source>
</evidence>
<dbReference type="InterPro" id="IPR011990">
    <property type="entry name" value="TPR-like_helical_dom_sf"/>
</dbReference>
<dbReference type="Proteomes" id="UP000186922">
    <property type="component" value="Unassembled WGS sequence"/>
</dbReference>
<gene>
    <name evidence="2" type="primary">RvY_10097-1</name>
    <name evidence="2" type="synonym">RvY_10097.1</name>
    <name evidence="2" type="ORF">RvY_10097</name>
</gene>
<evidence type="ECO:0000256" key="1">
    <source>
        <dbReference type="SAM" id="MobiDB-lite"/>
    </source>
</evidence>
<reference evidence="2 3" key="1">
    <citation type="journal article" date="2016" name="Nat. Commun.">
        <title>Extremotolerant tardigrade genome and improved radiotolerance of human cultured cells by tardigrade-unique protein.</title>
        <authorList>
            <person name="Hashimoto T."/>
            <person name="Horikawa D.D."/>
            <person name="Saito Y."/>
            <person name="Kuwahara H."/>
            <person name="Kozuka-Hata H."/>
            <person name="Shin-I T."/>
            <person name="Minakuchi Y."/>
            <person name="Ohishi K."/>
            <person name="Motoyama A."/>
            <person name="Aizu T."/>
            <person name="Enomoto A."/>
            <person name="Kondo K."/>
            <person name="Tanaka S."/>
            <person name="Hara Y."/>
            <person name="Koshikawa S."/>
            <person name="Sagara H."/>
            <person name="Miura T."/>
            <person name="Yokobori S."/>
            <person name="Miyagawa K."/>
            <person name="Suzuki Y."/>
            <person name="Kubo T."/>
            <person name="Oyama M."/>
            <person name="Kohara Y."/>
            <person name="Fujiyama A."/>
            <person name="Arakawa K."/>
            <person name="Katayama T."/>
            <person name="Toyoda A."/>
            <person name="Kunieda T."/>
        </authorList>
    </citation>
    <scope>NUCLEOTIDE SEQUENCE [LARGE SCALE GENOMIC DNA]</scope>
    <source>
        <strain evidence="2 3">YOKOZUNA-1</strain>
    </source>
</reference>
<sequence length="578" mass="63110">MDPTFAAGRNAPLANFTNIQVMDAPVIPPAGALGDALNTGVIRNTSSTVMQNSPLEQYGAVTAGDYSRPGDPVKQFSIGVVDETAGDLTPSNSNFSSQRSRSNTPSTVSVGIPSVYFPSAASYGSFELLVPQELAKNVGMESLFSDEDSNVPFSIRSAWIPNERTSAALRALADSVPASDFLGADQITNVGVFSDRLFANPAFDLALKLVGTIPQSLLAISPDVMIGNNDVRSLVAQGFYSSAANVSAKLLGLIDQGFHRSGNSSRHTPESLKIWQLRIASLFMLQQYEQASKELEPFGDLDNPDLYLEFHRASFGDASSGSMVPSQLRLLHACLPAKLGNPKNSLERLFSSRNKIEALLNNALDGRLPAGVAQGNSHQFHSYWQEQRAKTLYQIVAVGITSENFEVAISTIKLLQKLLPSKAELLWHQCGLLYCHIGSYRLGRICFGKADSFSSGTLQNYSVLARKAILMLCEHSPVHALEIYKEMHQRFPHDAPAANGVAVGYFYSGRMSESMAFLEDLVFNKPKVFLTEQSIANLVGLYELQSIQVRQRKLRLLSLICQHIPDGAFVRQLRLTET</sequence>
<protein>
    <recommendedName>
        <fullName evidence="4">Trafficking protein particle complex subunit 12</fullName>
    </recommendedName>
</protein>
<dbReference type="PANTHER" id="PTHR21581:SF6">
    <property type="entry name" value="TRAFFICKING PROTEIN PARTICLE COMPLEX SUBUNIT 12"/>
    <property type="match status" value="1"/>
</dbReference>
<organism evidence="2 3">
    <name type="scientific">Ramazzottius varieornatus</name>
    <name type="common">Water bear</name>
    <name type="synonym">Tardigrade</name>
    <dbReference type="NCBI Taxonomy" id="947166"/>
    <lineage>
        <taxon>Eukaryota</taxon>
        <taxon>Metazoa</taxon>
        <taxon>Ecdysozoa</taxon>
        <taxon>Tardigrada</taxon>
        <taxon>Eutardigrada</taxon>
        <taxon>Parachela</taxon>
        <taxon>Hypsibioidea</taxon>
        <taxon>Ramazzottiidae</taxon>
        <taxon>Ramazzottius</taxon>
    </lineage>
</organism>
<dbReference type="SUPFAM" id="SSF48452">
    <property type="entry name" value="TPR-like"/>
    <property type="match status" value="1"/>
</dbReference>
<dbReference type="Gene3D" id="1.25.40.10">
    <property type="entry name" value="Tetratricopeptide repeat domain"/>
    <property type="match status" value="1"/>
</dbReference>
<evidence type="ECO:0008006" key="4">
    <source>
        <dbReference type="Google" id="ProtNLM"/>
    </source>
</evidence>
<dbReference type="OrthoDB" id="428342at2759"/>
<feature type="region of interest" description="Disordered" evidence="1">
    <location>
        <begin position="87"/>
        <end position="107"/>
    </location>
</feature>
<dbReference type="EMBL" id="BDGG01000005">
    <property type="protein sequence ID" value="GAU99041.1"/>
    <property type="molecule type" value="Genomic_DNA"/>
</dbReference>
<comment type="caution">
    <text evidence="2">The sequence shown here is derived from an EMBL/GenBank/DDBJ whole genome shotgun (WGS) entry which is preliminary data.</text>
</comment>
<dbReference type="PANTHER" id="PTHR21581">
    <property type="entry name" value="D-ALANYL-D-ALANINE CARBOXYPEPTIDASE"/>
    <property type="match status" value="1"/>
</dbReference>
<proteinExistence type="predicted"/>
<dbReference type="STRING" id="947166.A0A1D1VBL6"/>